<dbReference type="PANTHER" id="PTHR30093">
    <property type="entry name" value="GENERAL SECRETION PATHWAY PROTEIN G"/>
    <property type="match status" value="1"/>
</dbReference>
<dbReference type="InterPro" id="IPR012902">
    <property type="entry name" value="N_methyl_site"/>
</dbReference>
<dbReference type="InterPro" id="IPR027558">
    <property type="entry name" value="Pre_pil_HX9DG_C"/>
</dbReference>
<dbReference type="Pfam" id="PF07596">
    <property type="entry name" value="SBP_bac_10"/>
    <property type="match status" value="1"/>
</dbReference>
<dbReference type="NCBIfam" id="TIGR04294">
    <property type="entry name" value="pre_pil_HX9DG"/>
    <property type="match status" value="1"/>
</dbReference>
<dbReference type="PANTHER" id="PTHR30093:SF2">
    <property type="entry name" value="TYPE II SECRETION SYSTEM PROTEIN H"/>
    <property type="match status" value="1"/>
</dbReference>
<dbReference type="EMBL" id="SJPM01000005">
    <property type="protein sequence ID" value="TWT96322.1"/>
    <property type="molecule type" value="Genomic_DNA"/>
</dbReference>
<dbReference type="RefSeq" id="WP_146578261.1">
    <property type="nucleotide sequence ID" value="NZ_SJPM01000005.1"/>
</dbReference>
<evidence type="ECO:0000259" key="1">
    <source>
        <dbReference type="Pfam" id="PF07596"/>
    </source>
</evidence>
<dbReference type="Gene3D" id="3.30.700.10">
    <property type="entry name" value="Glycoprotein, Type 4 Pilin"/>
    <property type="match status" value="1"/>
</dbReference>
<keyword evidence="3" id="KW-1185">Reference proteome</keyword>
<evidence type="ECO:0000313" key="2">
    <source>
        <dbReference type="EMBL" id="TWT96322.1"/>
    </source>
</evidence>
<reference evidence="2 3" key="1">
    <citation type="submission" date="2019-02" db="EMBL/GenBank/DDBJ databases">
        <title>Deep-cultivation of Planctomycetes and their phenomic and genomic characterization uncovers novel biology.</title>
        <authorList>
            <person name="Wiegand S."/>
            <person name="Jogler M."/>
            <person name="Boedeker C."/>
            <person name="Pinto D."/>
            <person name="Vollmers J."/>
            <person name="Rivas-Marin E."/>
            <person name="Kohn T."/>
            <person name="Peeters S.H."/>
            <person name="Heuer A."/>
            <person name="Rast P."/>
            <person name="Oberbeckmann S."/>
            <person name="Bunk B."/>
            <person name="Jeske O."/>
            <person name="Meyerdierks A."/>
            <person name="Storesund J.E."/>
            <person name="Kallscheuer N."/>
            <person name="Luecker S."/>
            <person name="Lage O.M."/>
            <person name="Pohl T."/>
            <person name="Merkel B.J."/>
            <person name="Hornburger P."/>
            <person name="Mueller R.-W."/>
            <person name="Bruemmer F."/>
            <person name="Labrenz M."/>
            <person name="Spormann A.M."/>
            <person name="Op Den Camp H."/>
            <person name="Overmann J."/>
            <person name="Amann R."/>
            <person name="Jetten M.S.M."/>
            <person name="Mascher T."/>
            <person name="Medema M.H."/>
            <person name="Devos D.P."/>
            <person name="Kaster A.-K."/>
            <person name="Ovreas L."/>
            <person name="Rohde M."/>
            <person name="Galperin M.Y."/>
            <person name="Jogler C."/>
        </authorList>
    </citation>
    <scope>NUCLEOTIDE SEQUENCE [LARGE SCALE GENOMIC DNA]</scope>
    <source>
        <strain evidence="2 3">Pla100</strain>
    </source>
</reference>
<evidence type="ECO:0000313" key="3">
    <source>
        <dbReference type="Proteomes" id="UP000316213"/>
    </source>
</evidence>
<feature type="domain" description="DUF1559" evidence="1">
    <location>
        <begin position="42"/>
        <end position="351"/>
    </location>
</feature>
<dbReference type="InterPro" id="IPR011453">
    <property type="entry name" value="DUF1559"/>
</dbReference>
<proteinExistence type="predicted"/>
<dbReference type="OrthoDB" id="261883at2"/>
<dbReference type="SUPFAM" id="SSF54523">
    <property type="entry name" value="Pili subunits"/>
    <property type="match status" value="1"/>
</dbReference>
<sequence>MTTATNASCRPKRRPAAFTLVELLVVIAIIGVLVGLLLPAVQAAREAARRMSCSNNIRQMGLAFHNFHSAFREFPSFWEYGFSGNPATGAELQLQSWVISAAPFFEASAIAEGYDTDTYFADDENQPIVRNLMPTLTCPSAARSLTRLTKDFDPADYNISALASLGLPINPAAYLRTNVELAPSDYAICNGVEGAVLLQAGLDSNGNGVIELSDDPRLEMTQGNPNPVVLGMWPNPPVDLVKLTGWATGRITKTGLIAARPKFNDLLDGTSNTLMLVECGGRPDWIRQGRLFSGDSVESAGWADPTNQFFADEVPAINLTNNDEIYAFHTGGAQILIADGAVRFVSESLDAATLVQLMTPRGREVLNEF</sequence>
<dbReference type="InterPro" id="IPR045584">
    <property type="entry name" value="Pilin-like"/>
</dbReference>
<gene>
    <name evidence="2" type="ORF">Pla100_27990</name>
</gene>
<dbReference type="Proteomes" id="UP000316213">
    <property type="component" value="Unassembled WGS sequence"/>
</dbReference>
<dbReference type="NCBIfam" id="TIGR02532">
    <property type="entry name" value="IV_pilin_GFxxxE"/>
    <property type="match status" value="1"/>
</dbReference>
<dbReference type="AlphaFoldDB" id="A0A5C6A8I7"/>
<comment type="caution">
    <text evidence="2">The sequence shown here is derived from an EMBL/GenBank/DDBJ whole genome shotgun (WGS) entry which is preliminary data.</text>
</comment>
<accession>A0A5C6A8I7</accession>
<name>A0A5C6A8I7_9BACT</name>
<organism evidence="2 3">
    <name type="scientific">Neorhodopirellula pilleata</name>
    <dbReference type="NCBI Taxonomy" id="2714738"/>
    <lineage>
        <taxon>Bacteria</taxon>
        <taxon>Pseudomonadati</taxon>
        <taxon>Planctomycetota</taxon>
        <taxon>Planctomycetia</taxon>
        <taxon>Pirellulales</taxon>
        <taxon>Pirellulaceae</taxon>
        <taxon>Neorhodopirellula</taxon>
    </lineage>
</organism>
<protein>
    <recommendedName>
        <fullName evidence="1">DUF1559 domain-containing protein</fullName>
    </recommendedName>
</protein>
<dbReference type="Pfam" id="PF07963">
    <property type="entry name" value="N_methyl"/>
    <property type="match status" value="1"/>
</dbReference>